<accession>X0TA69</accession>
<dbReference type="PANTHER" id="PTHR43398">
    <property type="entry name" value="DOLICHOL-PHOSPHATE MANNOSYLTRANSFERASE SUBUNIT 1"/>
    <property type="match status" value="1"/>
</dbReference>
<evidence type="ECO:0000313" key="5">
    <source>
        <dbReference type="EMBL" id="GAF90408.1"/>
    </source>
</evidence>
<evidence type="ECO:0000256" key="1">
    <source>
        <dbReference type="ARBA" id="ARBA00006739"/>
    </source>
</evidence>
<gene>
    <name evidence="5" type="ORF">S01H1_20869</name>
</gene>
<dbReference type="Pfam" id="PF00535">
    <property type="entry name" value="Glycos_transf_2"/>
    <property type="match status" value="1"/>
</dbReference>
<protein>
    <recommendedName>
        <fullName evidence="4">Glycosyltransferase 2-like domain-containing protein</fullName>
    </recommendedName>
</protein>
<dbReference type="GO" id="GO:0004582">
    <property type="term" value="F:dolichyl-phosphate beta-D-mannosyltransferase activity"/>
    <property type="evidence" value="ECO:0007669"/>
    <property type="project" value="InterPro"/>
</dbReference>
<dbReference type="InterPro" id="IPR001173">
    <property type="entry name" value="Glyco_trans_2-like"/>
</dbReference>
<proteinExistence type="inferred from homology"/>
<evidence type="ECO:0000256" key="3">
    <source>
        <dbReference type="ARBA" id="ARBA00022679"/>
    </source>
</evidence>
<dbReference type="PANTHER" id="PTHR43398:SF1">
    <property type="entry name" value="DOLICHOL-PHOSPHATE MANNOSYLTRANSFERASE SUBUNIT 1"/>
    <property type="match status" value="1"/>
</dbReference>
<keyword evidence="2" id="KW-0328">Glycosyltransferase</keyword>
<organism evidence="5">
    <name type="scientific">marine sediment metagenome</name>
    <dbReference type="NCBI Taxonomy" id="412755"/>
    <lineage>
        <taxon>unclassified sequences</taxon>
        <taxon>metagenomes</taxon>
        <taxon>ecological metagenomes</taxon>
    </lineage>
</organism>
<dbReference type="EMBL" id="BARS01011481">
    <property type="protein sequence ID" value="GAF90408.1"/>
    <property type="molecule type" value="Genomic_DNA"/>
</dbReference>
<evidence type="ECO:0000256" key="2">
    <source>
        <dbReference type="ARBA" id="ARBA00022676"/>
    </source>
</evidence>
<keyword evidence="3" id="KW-0808">Transferase</keyword>
<comment type="caution">
    <text evidence="5">The sequence shown here is derived from an EMBL/GenBank/DDBJ whole genome shotgun (WGS) entry which is preliminary data.</text>
</comment>
<dbReference type="Gene3D" id="3.90.550.10">
    <property type="entry name" value="Spore Coat Polysaccharide Biosynthesis Protein SpsA, Chain A"/>
    <property type="match status" value="1"/>
</dbReference>
<dbReference type="InterPro" id="IPR039528">
    <property type="entry name" value="DPM1-like"/>
</dbReference>
<dbReference type="InterPro" id="IPR029044">
    <property type="entry name" value="Nucleotide-diphossugar_trans"/>
</dbReference>
<dbReference type="SUPFAM" id="SSF53448">
    <property type="entry name" value="Nucleotide-diphospho-sugar transferases"/>
    <property type="match status" value="1"/>
</dbReference>
<sequence>DATENIVKQIITESGNDDLHLVSHSINHGYGAALVTGIRYACDNNYEYVLFMDSDLTNHPKYLQKFYEKMVDGYDYIKATRYAKGSAIVGVPLQHRILSAIGNLLAKFMYGLPLTDLTNGFRAVKVNVLKKMNLGEPGFSIIMEELYHAKYLAQSFCDIPYVITSRVDGQGRSKFSYGPRTYFRYLKYPVKSFLQSLRS</sequence>
<feature type="domain" description="Glycosyltransferase 2-like" evidence="4">
    <location>
        <begin position="1"/>
        <end position="131"/>
    </location>
</feature>
<comment type="similarity">
    <text evidence="1">Belongs to the glycosyltransferase 2 family.</text>
</comment>
<dbReference type="AlphaFoldDB" id="X0TA69"/>
<evidence type="ECO:0000259" key="4">
    <source>
        <dbReference type="Pfam" id="PF00535"/>
    </source>
</evidence>
<name>X0TA69_9ZZZZ</name>
<feature type="non-terminal residue" evidence="5">
    <location>
        <position position="1"/>
    </location>
</feature>
<reference evidence="5" key="1">
    <citation type="journal article" date="2014" name="Front. Microbiol.">
        <title>High frequency of phylogenetically diverse reductive dehalogenase-homologous genes in deep subseafloor sedimentary metagenomes.</title>
        <authorList>
            <person name="Kawai M."/>
            <person name="Futagami T."/>
            <person name="Toyoda A."/>
            <person name="Takaki Y."/>
            <person name="Nishi S."/>
            <person name="Hori S."/>
            <person name="Arai W."/>
            <person name="Tsubouchi T."/>
            <person name="Morono Y."/>
            <person name="Uchiyama I."/>
            <person name="Ito T."/>
            <person name="Fujiyama A."/>
            <person name="Inagaki F."/>
            <person name="Takami H."/>
        </authorList>
    </citation>
    <scope>NUCLEOTIDE SEQUENCE</scope>
    <source>
        <strain evidence="5">Expedition CK06-06</strain>
    </source>
</reference>